<evidence type="ECO:0000256" key="1">
    <source>
        <dbReference type="ARBA" id="ARBA00005417"/>
    </source>
</evidence>
<dbReference type="AlphaFoldDB" id="A0A073JVK7"/>
<protein>
    <submittedName>
        <fullName evidence="6">ABC transporter ATP-binding protein</fullName>
    </submittedName>
</protein>
<evidence type="ECO:0000256" key="3">
    <source>
        <dbReference type="ARBA" id="ARBA00022741"/>
    </source>
</evidence>
<dbReference type="InterPro" id="IPR017911">
    <property type="entry name" value="MacB-like_ATP-bd"/>
</dbReference>
<dbReference type="InterPro" id="IPR003593">
    <property type="entry name" value="AAA+_ATPase"/>
</dbReference>
<proteinExistence type="inferred from homology"/>
<dbReference type="PANTHER" id="PTHR24220:SF692">
    <property type="entry name" value="ABC TRANSPORTER DOMAIN-CONTAINING PROTEIN"/>
    <property type="match status" value="1"/>
</dbReference>
<gene>
    <name evidence="6" type="ORF">BAMA_06715</name>
</gene>
<dbReference type="STRING" id="574376.BAMA_06715"/>
<dbReference type="eggNOG" id="COG1136">
    <property type="taxonomic scope" value="Bacteria"/>
</dbReference>
<dbReference type="GO" id="GO:0016887">
    <property type="term" value="F:ATP hydrolysis activity"/>
    <property type="evidence" value="ECO:0007669"/>
    <property type="project" value="InterPro"/>
</dbReference>
<dbReference type="Gene3D" id="3.40.50.300">
    <property type="entry name" value="P-loop containing nucleotide triphosphate hydrolases"/>
    <property type="match status" value="1"/>
</dbReference>
<evidence type="ECO:0000259" key="5">
    <source>
        <dbReference type="PROSITE" id="PS50893"/>
    </source>
</evidence>
<reference evidence="6 7" key="1">
    <citation type="submission" date="2014-06" db="EMBL/GenBank/DDBJ databases">
        <title>Draft genome sequence of Bacillus manliponensis JCM 15802 (MCCC 1A00708).</title>
        <authorList>
            <person name="Lai Q."/>
            <person name="Liu Y."/>
            <person name="Shao Z."/>
        </authorList>
    </citation>
    <scope>NUCLEOTIDE SEQUENCE [LARGE SCALE GENOMIC DNA]</scope>
    <source>
        <strain evidence="6 7">JCM 15802</strain>
    </source>
</reference>
<keyword evidence="2" id="KW-0813">Transport</keyword>
<evidence type="ECO:0000256" key="2">
    <source>
        <dbReference type="ARBA" id="ARBA00022448"/>
    </source>
</evidence>
<dbReference type="RefSeq" id="WP_034641571.1">
    <property type="nucleotide sequence ID" value="NZ_CBCSJC010000013.1"/>
</dbReference>
<dbReference type="PROSITE" id="PS50893">
    <property type="entry name" value="ABC_TRANSPORTER_2"/>
    <property type="match status" value="1"/>
</dbReference>
<dbReference type="Pfam" id="PF00005">
    <property type="entry name" value="ABC_tran"/>
    <property type="match status" value="1"/>
</dbReference>
<dbReference type="GO" id="GO:0022857">
    <property type="term" value="F:transmembrane transporter activity"/>
    <property type="evidence" value="ECO:0007669"/>
    <property type="project" value="TreeGrafter"/>
</dbReference>
<sequence>MNYILEIKNVNKVYEMNKTEKHHVLKNINLQIEEGEFIAVMGPSGSGKSTLLYTIGGMDSVTSGRVIFDGEEISVMQEEKLSNLRLNKMGFIFQQSSLLKNLTLLDNIILPGFMAKAESRRQINQKASELMKKMHIAELATRNITEASGGQLQRVSICRALINNPSMIFGDEPTGALNSAATNEVMEILTHINQLGTTIMLVTHDAKVAAKADRVFFMVDGEIIAEKYFGKYGKQKEDVQIREGRLLSWLSELGF</sequence>
<keyword evidence="7" id="KW-1185">Reference proteome</keyword>
<comment type="similarity">
    <text evidence="1">Belongs to the ABC transporter superfamily.</text>
</comment>
<name>A0A073JVK7_9BACI</name>
<dbReference type="Proteomes" id="UP000027822">
    <property type="component" value="Unassembled WGS sequence"/>
</dbReference>
<dbReference type="GO" id="GO:0098796">
    <property type="term" value="C:membrane protein complex"/>
    <property type="evidence" value="ECO:0007669"/>
    <property type="project" value="UniProtKB-ARBA"/>
</dbReference>
<dbReference type="InterPro" id="IPR027417">
    <property type="entry name" value="P-loop_NTPase"/>
</dbReference>
<dbReference type="SUPFAM" id="SSF52540">
    <property type="entry name" value="P-loop containing nucleoside triphosphate hydrolases"/>
    <property type="match status" value="1"/>
</dbReference>
<accession>A0A073JVK7</accession>
<dbReference type="FunFam" id="3.40.50.300:FF:000032">
    <property type="entry name" value="Export ABC transporter ATP-binding protein"/>
    <property type="match status" value="1"/>
</dbReference>
<keyword evidence="4 6" id="KW-0067">ATP-binding</keyword>
<dbReference type="CDD" id="cd03255">
    <property type="entry name" value="ABC_MJ0796_LolCDE_FtsE"/>
    <property type="match status" value="1"/>
</dbReference>
<dbReference type="SMART" id="SM00382">
    <property type="entry name" value="AAA"/>
    <property type="match status" value="1"/>
</dbReference>
<dbReference type="GO" id="GO:0005886">
    <property type="term" value="C:plasma membrane"/>
    <property type="evidence" value="ECO:0007669"/>
    <property type="project" value="TreeGrafter"/>
</dbReference>
<dbReference type="OrthoDB" id="9791546at2"/>
<organism evidence="6 7">
    <name type="scientific">Bacillus manliponensis</name>
    <dbReference type="NCBI Taxonomy" id="574376"/>
    <lineage>
        <taxon>Bacteria</taxon>
        <taxon>Bacillati</taxon>
        <taxon>Bacillota</taxon>
        <taxon>Bacilli</taxon>
        <taxon>Bacillales</taxon>
        <taxon>Bacillaceae</taxon>
        <taxon>Bacillus</taxon>
        <taxon>Bacillus cereus group</taxon>
    </lineage>
</organism>
<feature type="domain" description="ABC transporter" evidence="5">
    <location>
        <begin position="5"/>
        <end position="245"/>
    </location>
</feature>
<dbReference type="InterPro" id="IPR015854">
    <property type="entry name" value="ABC_transpr_LolD-like"/>
</dbReference>
<dbReference type="GO" id="GO:0005524">
    <property type="term" value="F:ATP binding"/>
    <property type="evidence" value="ECO:0007669"/>
    <property type="project" value="UniProtKB-KW"/>
</dbReference>
<comment type="caution">
    <text evidence="6">The sequence shown here is derived from an EMBL/GenBank/DDBJ whole genome shotgun (WGS) entry which is preliminary data.</text>
</comment>
<evidence type="ECO:0000256" key="4">
    <source>
        <dbReference type="ARBA" id="ARBA00022840"/>
    </source>
</evidence>
<dbReference type="PANTHER" id="PTHR24220">
    <property type="entry name" value="IMPORT ATP-BINDING PROTEIN"/>
    <property type="match status" value="1"/>
</dbReference>
<keyword evidence="3" id="KW-0547">Nucleotide-binding</keyword>
<dbReference type="EMBL" id="JOTN01000016">
    <property type="protein sequence ID" value="KEK18246.1"/>
    <property type="molecule type" value="Genomic_DNA"/>
</dbReference>
<dbReference type="InterPro" id="IPR003439">
    <property type="entry name" value="ABC_transporter-like_ATP-bd"/>
</dbReference>
<evidence type="ECO:0000313" key="6">
    <source>
        <dbReference type="EMBL" id="KEK18246.1"/>
    </source>
</evidence>
<evidence type="ECO:0000313" key="7">
    <source>
        <dbReference type="Proteomes" id="UP000027822"/>
    </source>
</evidence>